<keyword evidence="8" id="KW-0675">Receptor</keyword>
<dbReference type="InterPro" id="IPR008969">
    <property type="entry name" value="CarboxyPept-like_regulatory"/>
</dbReference>
<evidence type="ECO:0000256" key="8">
    <source>
        <dbReference type="ARBA" id="ARBA00023170"/>
    </source>
</evidence>
<dbReference type="PANTHER" id="PTHR30069:SF29">
    <property type="entry name" value="HEMOGLOBIN AND HEMOGLOBIN-HAPTOGLOBIN-BINDING PROTEIN 1-RELATED"/>
    <property type="match status" value="1"/>
</dbReference>
<dbReference type="NCBIfam" id="TIGR04056">
    <property type="entry name" value="OMP_RagA_SusC"/>
    <property type="match status" value="1"/>
</dbReference>
<dbReference type="RefSeq" id="WP_353547115.1">
    <property type="nucleotide sequence ID" value="NZ_JAGKSB010000008.1"/>
</dbReference>
<dbReference type="Pfam" id="PF13715">
    <property type="entry name" value="CarbopepD_reg_2"/>
    <property type="match status" value="1"/>
</dbReference>
<gene>
    <name evidence="15" type="ORF">J5U18_08590</name>
</gene>
<dbReference type="InterPro" id="IPR012910">
    <property type="entry name" value="Plug_dom"/>
</dbReference>
<keyword evidence="7 10" id="KW-0472">Membrane</keyword>
<evidence type="ECO:0000256" key="1">
    <source>
        <dbReference type="ARBA" id="ARBA00004571"/>
    </source>
</evidence>
<evidence type="ECO:0000256" key="5">
    <source>
        <dbReference type="ARBA" id="ARBA00022729"/>
    </source>
</evidence>
<evidence type="ECO:0000256" key="12">
    <source>
        <dbReference type="SAM" id="SignalP"/>
    </source>
</evidence>
<keyword evidence="2 10" id="KW-0813">Transport</keyword>
<dbReference type="InterPro" id="IPR000531">
    <property type="entry name" value="Beta-barrel_TonB"/>
</dbReference>
<dbReference type="GO" id="GO:0009279">
    <property type="term" value="C:cell outer membrane"/>
    <property type="evidence" value="ECO:0007669"/>
    <property type="project" value="UniProtKB-SubCell"/>
</dbReference>
<keyword evidence="6 11" id="KW-0798">TonB box</keyword>
<evidence type="ECO:0000256" key="10">
    <source>
        <dbReference type="PROSITE-ProRule" id="PRU01360"/>
    </source>
</evidence>
<name>A0A8T4HBV1_9SPHI</name>
<feature type="domain" description="TonB-dependent receptor plug" evidence="14">
    <location>
        <begin position="143"/>
        <end position="272"/>
    </location>
</feature>
<dbReference type="Pfam" id="PF07715">
    <property type="entry name" value="Plug"/>
    <property type="match status" value="1"/>
</dbReference>
<evidence type="ECO:0000259" key="13">
    <source>
        <dbReference type="Pfam" id="PF00593"/>
    </source>
</evidence>
<dbReference type="Gene3D" id="2.60.40.1120">
    <property type="entry name" value="Carboxypeptidase-like, regulatory domain"/>
    <property type="match status" value="1"/>
</dbReference>
<dbReference type="Proteomes" id="UP000679691">
    <property type="component" value="Unassembled WGS sequence"/>
</dbReference>
<comment type="caution">
    <text evidence="15">The sequence shown here is derived from an EMBL/GenBank/DDBJ whole genome shotgun (WGS) entry which is preliminary data.</text>
</comment>
<keyword evidence="16" id="KW-1185">Reference proteome</keyword>
<evidence type="ECO:0000313" key="16">
    <source>
        <dbReference type="Proteomes" id="UP000679691"/>
    </source>
</evidence>
<dbReference type="GO" id="GO:0044718">
    <property type="term" value="P:siderophore transmembrane transport"/>
    <property type="evidence" value="ECO:0007669"/>
    <property type="project" value="TreeGrafter"/>
</dbReference>
<accession>A0A8T4HBV1</accession>
<organism evidence="15 16">
    <name type="scientific">Rhinopithecimicrobium faecis</name>
    <dbReference type="NCBI Taxonomy" id="2820698"/>
    <lineage>
        <taxon>Bacteria</taxon>
        <taxon>Pseudomonadati</taxon>
        <taxon>Bacteroidota</taxon>
        <taxon>Sphingobacteriia</taxon>
        <taxon>Sphingobacteriales</taxon>
        <taxon>Sphingobacteriaceae</taxon>
        <taxon>Rhinopithecimicrobium</taxon>
    </lineage>
</organism>
<evidence type="ECO:0000313" key="15">
    <source>
        <dbReference type="EMBL" id="MBP3943616.1"/>
    </source>
</evidence>
<feature type="chain" id="PRO_5035863903" evidence="12">
    <location>
        <begin position="29"/>
        <end position="1081"/>
    </location>
</feature>
<feature type="domain" description="TonB-dependent receptor-like beta-barrel" evidence="13">
    <location>
        <begin position="489"/>
        <end position="935"/>
    </location>
</feature>
<dbReference type="InterPro" id="IPR036942">
    <property type="entry name" value="Beta-barrel_TonB_sf"/>
</dbReference>
<dbReference type="PANTHER" id="PTHR30069">
    <property type="entry name" value="TONB-DEPENDENT OUTER MEMBRANE RECEPTOR"/>
    <property type="match status" value="1"/>
</dbReference>
<evidence type="ECO:0000256" key="9">
    <source>
        <dbReference type="ARBA" id="ARBA00023237"/>
    </source>
</evidence>
<evidence type="ECO:0000256" key="3">
    <source>
        <dbReference type="ARBA" id="ARBA00022452"/>
    </source>
</evidence>
<dbReference type="InterPro" id="IPR023997">
    <property type="entry name" value="TonB-dep_OMP_SusC/RagA_CS"/>
</dbReference>
<dbReference type="InterPro" id="IPR037066">
    <property type="entry name" value="Plug_dom_sf"/>
</dbReference>
<dbReference type="Gene3D" id="2.40.170.20">
    <property type="entry name" value="TonB-dependent receptor, beta-barrel domain"/>
    <property type="match status" value="1"/>
</dbReference>
<evidence type="ECO:0000256" key="2">
    <source>
        <dbReference type="ARBA" id="ARBA00022448"/>
    </source>
</evidence>
<protein>
    <submittedName>
        <fullName evidence="15">SusC/RagA family TonB-linked outer membrane protein</fullName>
    </submittedName>
</protein>
<dbReference type="SUPFAM" id="SSF56935">
    <property type="entry name" value="Porins"/>
    <property type="match status" value="1"/>
</dbReference>
<dbReference type="InterPro" id="IPR023996">
    <property type="entry name" value="TonB-dep_OMP_SusC/RagA"/>
</dbReference>
<dbReference type="PROSITE" id="PS52016">
    <property type="entry name" value="TONB_DEPENDENT_REC_3"/>
    <property type="match status" value="1"/>
</dbReference>
<comment type="similarity">
    <text evidence="10 11">Belongs to the TonB-dependent receptor family.</text>
</comment>
<dbReference type="NCBIfam" id="TIGR04057">
    <property type="entry name" value="SusC_RagA_signa"/>
    <property type="match status" value="1"/>
</dbReference>
<keyword evidence="4 10" id="KW-0812">Transmembrane</keyword>
<dbReference type="Pfam" id="PF00593">
    <property type="entry name" value="TonB_dep_Rec_b-barrel"/>
    <property type="match status" value="1"/>
</dbReference>
<evidence type="ECO:0000256" key="7">
    <source>
        <dbReference type="ARBA" id="ARBA00023136"/>
    </source>
</evidence>
<evidence type="ECO:0000256" key="11">
    <source>
        <dbReference type="RuleBase" id="RU003357"/>
    </source>
</evidence>
<keyword evidence="5 12" id="KW-0732">Signal</keyword>
<sequence length="1081" mass="118519">MKKKHRGLSMRPLSRVLLCSIATSYLTANLNTVLAKNMEIARSIQQEKIQIQGLITDSRTGKGISSVTIALNGVRMAATGADGKFTLLAPVGSSLTASTVGYESKTQLITSNSKQITLSLTESSTAISEVVVTALGIKREEKSLGYAVTTVKNEELTDAMAGNWTDALTGKVAGLNLVKSGGGPAGSNQIILRGETSLSNNNGALIVIDGVVTSGSSGQMTGSGSSNYQGADAPVDFGSSLADINPDDIESVSVLKGPGAAALYGSRGANGAIIITTKQGKSQKNGLGINFNTNTTFETINRWPDYQNEYGQGVGGGDLYYSYGNSADGPSTLSTSSAWGPKFDGQYYYQYNPDSYRVTPTEKTLWKPYKNNRKDFFEVGQTYTNNLSIAGGNEKTTVRFSYGNTKNKWIVPNTGYSRHSMNIQLSHQLSKKLTVSSKISYNNKNSDNLPSTGYNNSTVMYFMRGLTPNMDINWFKDYWQPGEENITQTRPFSTLLDNPYLMSNEFLNSQKRNGVVGNVSIDYKFNDQLSLMVRTATDFQYDARTQKRPFNTNKFTNGFYKESNIFTQEINSDFLLKYDNSKGAVIKYGAMVGGALMKNKYTLDELTATKLIYPGVYNFANAAERITPNPVRREYATNSLYAMANISYKDYLFLDATARLDYTSTLASPDKSSVKPFFYPSVNTSFVVSQAFDLPESISFWKLRASIAGVGGGGTTPYLTSYTYPIADNFTGGLVNNVKIPNVNLKAENTTSYEVGTDFRMFKNKLTVDLTGYYSMSYNQILNVPIDPASGYTSQVINAGQVSNRGIELAISGKVLDKRDGFSWKPYGNMSYNHSRIDELPAESEGAIVLSTIFGSRGTVEARVGGRYGDLYGYGYARNEQGQIIYENGLPISSSELKYLGNATSPWKAGFGNEFSYKNFRFNILFDGQFGGVGYSLTHAVLAEEGKLKKTIPGRYNGIIGDGVVRNPDGTYSPNTVAANARDYYYAHYNRDNLESNIFSTNFIKLREVRFDYTLKGDVLKKMKLQKAVVGVYGRDLFVFSNWPSFDPEFGALNNGSIQKGAEIAQFPSTRSFGINLSVAF</sequence>
<dbReference type="GO" id="GO:0015344">
    <property type="term" value="F:siderophore uptake transmembrane transporter activity"/>
    <property type="evidence" value="ECO:0007669"/>
    <property type="project" value="TreeGrafter"/>
</dbReference>
<dbReference type="Gene3D" id="2.170.130.10">
    <property type="entry name" value="TonB-dependent receptor, plug domain"/>
    <property type="match status" value="1"/>
</dbReference>
<dbReference type="InterPro" id="IPR039426">
    <property type="entry name" value="TonB-dep_rcpt-like"/>
</dbReference>
<keyword evidence="9 10" id="KW-0998">Cell outer membrane</keyword>
<reference evidence="15" key="1">
    <citation type="submission" date="2021-03" db="EMBL/GenBank/DDBJ databases">
        <authorList>
            <person name="Lu T."/>
            <person name="Wang Q."/>
            <person name="Han X."/>
        </authorList>
    </citation>
    <scope>NUCLEOTIDE SEQUENCE</scope>
    <source>
        <strain evidence="15">WQ 2009</strain>
    </source>
</reference>
<dbReference type="EMBL" id="JAGKSB010000008">
    <property type="protein sequence ID" value="MBP3943616.1"/>
    <property type="molecule type" value="Genomic_DNA"/>
</dbReference>
<dbReference type="SUPFAM" id="SSF49464">
    <property type="entry name" value="Carboxypeptidase regulatory domain-like"/>
    <property type="match status" value="1"/>
</dbReference>
<proteinExistence type="inferred from homology"/>
<evidence type="ECO:0000256" key="4">
    <source>
        <dbReference type="ARBA" id="ARBA00022692"/>
    </source>
</evidence>
<comment type="subcellular location">
    <subcellularLocation>
        <location evidence="1 10">Cell outer membrane</location>
        <topology evidence="1 10">Multi-pass membrane protein</topology>
    </subcellularLocation>
</comment>
<feature type="signal peptide" evidence="12">
    <location>
        <begin position="1"/>
        <end position="28"/>
    </location>
</feature>
<keyword evidence="3 10" id="KW-1134">Transmembrane beta strand</keyword>
<evidence type="ECO:0000259" key="14">
    <source>
        <dbReference type="Pfam" id="PF07715"/>
    </source>
</evidence>
<evidence type="ECO:0000256" key="6">
    <source>
        <dbReference type="ARBA" id="ARBA00023077"/>
    </source>
</evidence>
<dbReference type="AlphaFoldDB" id="A0A8T4HBV1"/>